<keyword evidence="1" id="KW-1133">Transmembrane helix</keyword>
<organism evidence="2 3">
    <name type="scientific">Eoetvoesiella caeni</name>
    <dbReference type="NCBI Taxonomy" id="645616"/>
    <lineage>
        <taxon>Bacteria</taxon>
        <taxon>Pseudomonadati</taxon>
        <taxon>Pseudomonadota</taxon>
        <taxon>Betaproteobacteria</taxon>
        <taxon>Burkholderiales</taxon>
        <taxon>Alcaligenaceae</taxon>
        <taxon>Eoetvoesiella</taxon>
    </lineage>
</organism>
<evidence type="ECO:0000313" key="2">
    <source>
        <dbReference type="EMBL" id="RBP36021.1"/>
    </source>
</evidence>
<name>A0A366H292_9BURK</name>
<dbReference type="Pfam" id="PF16357">
    <property type="entry name" value="PepSY_TM_like_2"/>
    <property type="match status" value="1"/>
</dbReference>
<evidence type="ECO:0000313" key="3">
    <source>
        <dbReference type="Proteomes" id="UP000253628"/>
    </source>
</evidence>
<dbReference type="AlphaFoldDB" id="A0A366H292"/>
<evidence type="ECO:0008006" key="4">
    <source>
        <dbReference type="Google" id="ProtNLM"/>
    </source>
</evidence>
<evidence type="ECO:0000256" key="1">
    <source>
        <dbReference type="SAM" id="Phobius"/>
    </source>
</evidence>
<dbReference type="PANTHER" id="PTHR40115">
    <property type="entry name" value="INNER MEMBRANE PROTEIN WITH PEPSY TM HELIX"/>
    <property type="match status" value="1"/>
</dbReference>
<keyword evidence="1" id="KW-0812">Transmembrane</keyword>
<keyword evidence="3" id="KW-1185">Reference proteome</keyword>
<dbReference type="PANTHER" id="PTHR40115:SF1">
    <property type="entry name" value="INNER MEMBRANE PROTEIN WITH PEPSY TM HELIX"/>
    <property type="match status" value="1"/>
</dbReference>
<comment type="caution">
    <text evidence="2">The sequence shown here is derived from an EMBL/GenBank/DDBJ whole genome shotgun (WGS) entry which is preliminary data.</text>
</comment>
<protein>
    <recommendedName>
        <fullName evidence="4">PepSY-associated transmembrane protein</fullName>
    </recommendedName>
</protein>
<feature type="transmembrane region" description="Helical" evidence="1">
    <location>
        <begin position="156"/>
        <end position="178"/>
    </location>
</feature>
<sequence>MKSTTKTHRRTRWLKTLHQWHWMSSALSLVGLILFAATGITLNNAAWFESKPTVITRQADLPGEILQILAPASTSAKKAALPAQAEAWLDSQLGIHINGRTAEFSSDEVYVSLPEPGGDAWLAIDRASGEVTYERSRRGWIAYLNDLHKGRNTGVIWSWFIDIFAAACLIFGLSGLLLLKLHSKNRISTWPMVGLGLFVPFVLLLLFSH</sequence>
<dbReference type="OrthoDB" id="27171at2"/>
<keyword evidence="1" id="KW-0472">Membrane</keyword>
<dbReference type="InterPro" id="IPR032307">
    <property type="entry name" value="PepSY_TM-like_2"/>
</dbReference>
<accession>A0A366H292</accession>
<feature type="transmembrane region" description="Helical" evidence="1">
    <location>
        <begin position="190"/>
        <end position="208"/>
    </location>
</feature>
<gene>
    <name evidence="2" type="ORF">DFR37_11476</name>
</gene>
<proteinExistence type="predicted"/>
<dbReference type="EMBL" id="QNRQ01000014">
    <property type="protein sequence ID" value="RBP36021.1"/>
    <property type="molecule type" value="Genomic_DNA"/>
</dbReference>
<dbReference type="RefSeq" id="WP_113934810.1">
    <property type="nucleotide sequence ID" value="NZ_JACCEU010000002.1"/>
</dbReference>
<reference evidence="2 3" key="1">
    <citation type="submission" date="2018-06" db="EMBL/GenBank/DDBJ databases">
        <title>Genomic Encyclopedia of Type Strains, Phase IV (KMG-IV): sequencing the most valuable type-strain genomes for metagenomic binning, comparative biology and taxonomic classification.</title>
        <authorList>
            <person name="Goeker M."/>
        </authorList>
    </citation>
    <scope>NUCLEOTIDE SEQUENCE [LARGE SCALE GENOMIC DNA]</scope>
    <source>
        <strain evidence="2 3">DSM 25520</strain>
    </source>
</reference>
<dbReference type="Proteomes" id="UP000253628">
    <property type="component" value="Unassembled WGS sequence"/>
</dbReference>